<name>A0AAD3S009_NEPGR</name>
<dbReference type="AlphaFoldDB" id="A0AAD3S009"/>
<dbReference type="EMBL" id="BSYO01000003">
    <property type="protein sequence ID" value="GMH01870.1"/>
    <property type="molecule type" value="Genomic_DNA"/>
</dbReference>
<protein>
    <recommendedName>
        <fullName evidence="1">Retrotransposon gag domain-containing protein</fullName>
    </recommendedName>
</protein>
<accession>A0AAD3S009</accession>
<dbReference type="Pfam" id="PF03732">
    <property type="entry name" value="Retrotrans_gag"/>
    <property type="match status" value="1"/>
</dbReference>
<gene>
    <name evidence="2" type="ORF">Nepgr_003709</name>
</gene>
<evidence type="ECO:0000313" key="2">
    <source>
        <dbReference type="EMBL" id="GMH01870.1"/>
    </source>
</evidence>
<keyword evidence="3" id="KW-1185">Reference proteome</keyword>
<organism evidence="2 3">
    <name type="scientific">Nepenthes gracilis</name>
    <name type="common">Slender pitcher plant</name>
    <dbReference type="NCBI Taxonomy" id="150966"/>
    <lineage>
        <taxon>Eukaryota</taxon>
        <taxon>Viridiplantae</taxon>
        <taxon>Streptophyta</taxon>
        <taxon>Embryophyta</taxon>
        <taxon>Tracheophyta</taxon>
        <taxon>Spermatophyta</taxon>
        <taxon>Magnoliopsida</taxon>
        <taxon>eudicotyledons</taxon>
        <taxon>Gunneridae</taxon>
        <taxon>Pentapetalae</taxon>
        <taxon>Caryophyllales</taxon>
        <taxon>Nepenthaceae</taxon>
        <taxon>Nepenthes</taxon>
    </lineage>
</organism>
<feature type="domain" description="Retrotransposon gag" evidence="1">
    <location>
        <begin position="45"/>
        <end position="100"/>
    </location>
</feature>
<dbReference type="InterPro" id="IPR005162">
    <property type="entry name" value="Retrotrans_gag_dom"/>
</dbReference>
<proteinExistence type="predicted"/>
<dbReference type="Proteomes" id="UP001279734">
    <property type="component" value="Unassembled WGS sequence"/>
</dbReference>
<comment type="caution">
    <text evidence="2">The sequence shown here is derived from an EMBL/GenBank/DDBJ whole genome shotgun (WGS) entry which is preliminary data.</text>
</comment>
<evidence type="ECO:0000259" key="1">
    <source>
        <dbReference type="Pfam" id="PF03732"/>
    </source>
</evidence>
<evidence type="ECO:0000313" key="3">
    <source>
        <dbReference type="Proteomes" id="UP001279734"/>
    </source>
</evidence>
<sequence>MAADKQLIMAVECNSAPELEKTVSRLSHIEQFLRNIELHRRKLVIAVVYLSDDALQWYTWMRATRQISTWEFFSRDLEQKFEPPSSLTHKAALSHLRQTSIAYAYIADVVPLSIRSSGQIVAQKIPSVSDSRSATMKLVMTVGVPVVRAMVLHPLPVDQKLRMRFYEKLGLISTARDSGLTCMGWALEQS</sequence>
<reference evidence="2" key="1">
    <citation type="submission" date="2023-05" db="EMBL/GenBank/DDBJ databases">
        <title>Nepenthes gracilis genome sequencing.</title>
        <authorList>
            <person name="Fukushima K."/>
        </authorList>
    </citation>
    <scope>NUCLEOTIDE SEQUENCE</scope>
    <source>
        <strain evidence="2">SING2019-196</strain>
    </source>
</reference>